<dbReference type="PANTHER" id="PTHR39560">
    <property type="entry name" value="PROTEIN ADENYLYLTRANSFERASE FIC-RELATED"/>
    <property type="match status" value="1"/>
</dbReference>
<evidence type="ECO:0000313" key="9">
    <source>
        <dbReference type="EMBL" id="NKN31754.1"/>
    </source>
</evidence>
<dbReference type="EC" id="2.7.7.108" evidence="5"/>
<comment type="catalytic activity">
    <reaction evidence="7">
        <text>L-tyrosyl-[protein] + ATP = O-(5'-adenylyl)-L-tyrosyl-[protein] + diphosphate</text>
        <dbReference type="Rhea" id="RHEA:54288"/>
        <dbReference type="Rhea" id="RHEA-COMP:10136"/>
        <dbReference type="Rhea" id="RHEA-COMP:13846"/>
        <dbReference type="ChEBI" id="CHEBI:30616"/>
        <dbReference type="ChEBI" id="CHEBI:33019"/>
        <dbReference type="ChEBI" id="CHEBI:46858"/>
        <dbReference type="ChEBI" id="CHEBI:83624"/>
        <dbReference type="EC" id="2.7.7.108"/>
    </reaction>
</comment>
<comment type="catalytic activity">
    <reaction evidence="6">
        <text>L-threonyl-[protein] + ATP = 3-O-(5'-adenylyl)-L-threonyl-[protein] + diphosphate</text>
        <dbReference type="Rhea" id="RHEA:54292"/>
        <dbReference type="Rhea" id="RHEA-COMP:11060"/>
        <dbReference type="Rhea" id="RHEA-COMP:13847"/>
        <dbReference type="ChEBI" id="CHEBI:30013"/>
        <dbReference type="ChEBI" id="CHEBI:30616"/>
        <dbReference type="ChEBI" id="CHEBI:33019"/>
        <dbReference type="ChEBI" id="CHEBI:138113"/>
        <dbReference type="EC" id="2.7.7.108"/>
    </reaction>
</comment>
<keyword evidence="10" id="KW-1185">Reference proteome</keyword>
<proteinExistence type="predicted"/>
<dbReference type="SUPFAM" id="SSF140931">
    <property type="entry name" value="Fic-like"/>
    <property type="match status" value="1"/>
</dbReference>
<evidence type="ECO:0000313" key="10">
    <source>
        <dbReference type="Proteomes" id="UP000740754"/>
    </source>
</evidence>
<feature type="domain" description="Fido" evidence="8">
    <location>
        <begin position="53"/>
        <end position="190"/>
    </location>
</feature>
<evidence type="ECO:0000256" key="6">
    <source>
        <dbReference type="ARBA" id="ARBA00047939"/>
    </source>
</evidence>
<reference evidence="9 10" key="1">
    <citation type="submission" date="2020-04" db="EMBL/GenBank/DDBJ databases">
        <title>Draft Whole-Genome sequence of Marichromatium bheemlicum DSM 18632, type strain.</title>
        <authorList>
            <person name="Kyndt J.A."/>
            <person name="Meyer T.E."/>
        </authorList>
    </citation>
    <scope>NUCLEOTIDE SEQUENCE [LARGE SCALE GENOMIC DNA]</scope>
    <source>
        <strain evidence="9 10">DSM 18632</strain>
    </source>
</reference>
<dbReference type="GO" id="GO:0016740">
    <property type="term" value="F:transferase activity"/>
    <property type="evidence" value="ECO:0007669"/>
    <property type="project" value="UniProtKB-KW"/>
</dbReference>
<keyword evidence="3" id="KW-0547">Nucleotide-binding</keyword>
<dbReference type="Pfam" id="PF02661">
    <property type="entry name" value="Fic"/>
    <property type="match status" value="1"/>
</dbReference>
<dbReference type="InterPro" id="IPR036597">
    <property type="entry name" value="Fido-like_dom_sf"/>
</dbReference>
<dbReference type="InterPro" id="IPR003812">
    <property type="entry name" value="Fido"/>
</dbReference>
<dbReference type="RefSeq" id="WP_168665603.1">
    <property type="nucleotide sequence ID" value="NZ_JAAXKX010000001.1"/>
</dbReference>
<dbReference type="EMBL" id="JAAXKX010000001">
    <property type="protein sequence ID" value="NKN31754.1"/>
    <property type="molecule type" value="Genomic_DNA"/>
</dbReference>
<evidence type="ECO:0000256" key="4">
    <source>
        <dbReference type="ARBA" id="ARBA00022840"/>
    </source>
</evidence>
<dbReference type="Gene3D" id="1.10.3290.10">
    <property type="entry name" value="Fido-like domain"/>
    <property type="match status" value="1"/>
</dbReference>
<protein>
    <recommendedName>
        <fullName evidence="5">protein adenylyltransferase</fullName>
        <ecNumber evidence="5">2.7.7.108</ecNumber>
    </recommendedName>
</protein>
<dbReference type="Proteomes" id="UP000740754">
    <property type="component" value="Unassembled WGS sequence"/>
</dbReference>
<evidence type="ECO:0000256" key="3">
    <source>
        <dbReference type="ARBA" id="ARBA00022741"/>
    </source>
</evidence>
<evidence type="ECO:0000256" key="2">
    <source>
        <dbReference type="ARBA" id="ARBA00022695"/>
    </source>
</evidence>
<name>A0ABX1I457_9GAMM</name>
<dbReference type="NCBIfam" id="NF007672">
    <property type="entry name" value="PRK10347.1"/>
    <property type="match status" value="1"/>
</dbReference>
<accession>A0ABX1I457</accession>
<organism evidence="9 10">
    <name type="scientific">Marichromatium bheemlicum</name>
    <dbReference type="NCBI Taxonomy" id="365339"/>
    <lineage>
        <taxon>Bacteria</taxon>
        <taxon>Pseudomonadati</taxon>
        <taxon>Pseudomonadota</taxon>
        <taxon>Gammaproteobacteria</taxon>
        <taxon>Chromatiales</taxon>
        <taxon>Chromatiaceae</taxon>
        <taxon>Marichromatium</taxon>
    </lineage>
</organism>
<keyword evidence="2" id="KW-0548">Nucleotidyltransferase</keyword>
<comment type="caution">
    <text evidence="9">The sequence shown here is derived from an EMBL/GenBank/DDBJ whole genome shotgun (WGS) entry which is preliminary data.</text>
</comment>
<evidence type="ECO:0000256" key="5">
    <source>
        <dbReference type="ARBA" id="ARBA00034531"/>
    </source>
</evidence>
<evidence type="ECO:0000256" key="7">
    <source>
        <dbReference type="ARBA" id="ARBA00048696"/>
    </source>
</evidence>
<dbReference type="PROSITE" id="PS51459">
    <property type="entry name" value="FIDO"/>
    <property type="match status" value="1"/>
</dbReference>
<evidence type="ECO:0000259" key="8">
    <source>
        <dbReference type="PROSITE" id="PS51459"/>
    </source>
</evidence>
<dbReference type="PANTHER" id="PTHR39560:SF1">
    <property type="entry name" value="PROTEIN ADENYLYLTRANSFERASE FIC-RELATED"/>
    <property type="match status" value="1"/>
</dbReference>
<keyword evidence="1 9" id="KW-0808">Transferase</keyword>
<evidence type="ECO:0000256" key="1">
    <source>
        <dbReference type="ARBA" id="ARBA00022679"/>
    </source>
</evidence>
<sequence>MDKYDAPSDHYCYKGTFILKNKLEIKDSNTLEIAEREITEITIERIKYHPPPYDLEYLKWIHHQLFSDLYSWAGCLRDVDISKGRTRFCNFSRIDPEAKKIFHNLSKEKWLSESNKGQFCNRLAEYYCELNMIHPFREGNGRVQRLFFEHLSLSAGYELDWTNISKEEWVNANIDGVYVNYQPMEKIFHRVVRNLWPPKNHFLIHKTKKQ</sequence>
<keyword evidence="4" id="KW-0067">ATP-binding</keyword>
<gene>
    <name evidence="9" type="ORF">HF203_00750</name>
</gene>